<evidence type="ECO:0000256" key="1">
    <source>
        <dbReference type="ARBA" id="ARBA00004236"/>
    </source>
</evidence>
<organism evidence="8 9">
    <name type="scientific">Candidatus Ozemobacter sibiricus</name>
    <dbReference type="NCBI Taxonomy" id="2268124"/>
    <lineage>
        <taxon>Bacteria</taxon>
        <taxon>Candidatus Ozemobacteria</taxon>
        <taxon>Candidatus Ozemobacterales</taxon>
        <taxon>Candidatus Ozemobacteraceae</taxon>
        <taxon>Candidatus Ozemobacter</taxon>
    </lineage>
</organism>
<dbReference type="InterPro" id="IPR022781">
    <property type="entry name" value="Flagellar_biosynth_FliO"/>
</dbReference>
<evidence type="ECO:0000313" key="9">
    <source>
        <dbReference type="Proteomes" id="UP000252355"/>
    </source>
</evidence>
<evidence type="ECO:0000256" key="4">
    <source>
        <dbReference type="ARBA" id="ARBA00022989"/>
    </source>
</evidence>
<comment type="caution">
    <text evidence="8">The sequence shown here is derived from an EMBL/GenBank/DDBJ whole genome shotgun (WGS) entry which is preliminary data.</text>
</comment>
<feature type="compositionally biased region" description="Basic and acidic residues" evidence="6">
    <location>
        <begin position="145"/>
        <end position="155"/>
    </location>
</feature>
<name>A0A367ZC13_9BACT</name>
<feature type="region of interest" description="Disordered" evidence="6">
    <location>
        <begin position="126"/>
        <end position="174"/>
    </location>
</feature>
<sequence>MFFPPGTSTLPAFPVPDPLATTLRILTSLAFVIALVFGLSWLLQRRGPLGGQPIGRVLGILPLDGHRSVYVVDILGKVLMLGVADHGVTLLGEVTDKLVIDELRLAARQPGLPGLEKLFKFLHRGDRPPAEEAQPSPMQSLAEADFSHHTRRAQEQARQMENLLLKRPPPPGDR</sequence>
<keyword evidence="3 7" id="KW-0812">Transmembrane</keyword>
<dbReference type="GO" id="GO:0044781">
    <property type="term" value="P:bacterial-type flagellum organization"/>
    <property type="evidence" value="ECO:0007669"/>
    <property type="project" value="InterPro"/>
</dbReference>
<dbReference type="GO" id="GO:0016020">
    <property type="term" value="C:membrane"/>
    <property type="evidence" value="ECO:0007669"/>
    <property type="project" value="InterPro"/>
</dbReference>
<accession>A0A367ZC13</accession>
<evidence type="ECO:0000256" key="3">
    <source>
        <dbReference type="ARBA" id="ARBA00022692"/>
    </source>
</evidence>
<reference evidence="8 9" key="1">
    <citation type="submission" date="2018-05" db="EMBL/GenBank/DDBJ databases">
        <title>A metagenomic window into the 2 km-deep terrestrial subsurface aquifer revealed taxonomically and functionally diverse microbial community comprising novel uncultured bacterial lineages.</title>
        <authorList>
            <person name="Kadnikov V.V."/>
            <person name="Mardanov A.V."/>
            <person name="Beletsky A.V."/>
            <person name="Banks D."/>
            <person name="Pimenov N.V."/>
            <person name="Frank Y.A."/>
            <person name="Karnachuk O.V."/>
            <person name="Ravin N.V."/>
        </authorList>
    </citation>
    <scope>NUCLEOTIDE SEQUENCE [LARGE SCALE GENOMIC DNA]</scope>
    <source>
        <strain evidence="8">BY5</strain>
    </source>
</reference>
<dbReference type="AlphaFoldDB" id="A0A367ZC13"/>
<evidence type="ECO:0000256" key="7">
    <source>
        <dbReference type="SAM" id="Phobius"/>
    </source>
</evidence>
<evidence type="ECO:0000256" key="5">
    <source>
        <dbReference type="ARBA" id="ARBA00023136"/>
    </source>
</evidence>
<keyword evidence="4 7" id="KW-1133">Transmembrane helix</keyword>
<protein>
    <recommendedName>
        <fullName evidence="10">Flagellar protein</fullName>
    </recommendedName>
</protein>
<evidence type="ECO:0008006" key="10">
    <source>
        <dbReference type="Google" id="ProtNLM"/>
    </source>
</evidence>
<evidence type="ECO:0000256" key="6">
    <source>
        <dbReference type="SAM" id="MobiDB-lite"/>
    </source>
</evidence>
<comment type="subcellular location">
    <subcellularLocation>
        <location evidence="1">Cell membrane</location>
    </subcellularLocation>
</comment>
<evidence type="ECO:0000256" key="2">
    <source>
        <dbReference type="ARBA" id="ARBA00022475"/>
    </source>
</evidence>
<keyword evidence="2" id="KW-1003">Cell membrane</keyword>
<dbReference type="EMBL" id="QOQW01000041">
    <property type="protein sequence ID" value="RCK75269.1"/>
    <property type="molecule type" value="Genomic_DNA"/>
</dbReference>
<dbReference type="Proteomes" id="UP000252355">
    <property type="component" value="Unassembled WGS sequence"/>
</dbReference>
<gene>
    <name evidence="8" type="ORF">OZSIB_4353</name>
</gene>
<evidence type="ECO:0000313" key="8">
    <source>
        <dbReference type="EMBL" id="RCK75269.1"/>
    </source>
</evidence>
<dbReference type="Pfam" id="PF04347">
    <property type="entry name" value="FliO"/>
    <property type="match status" value="1"/>
</dbReference>
<proteinExistence type="predicted"/>
<feature type="transmembrane region" description="Helical" evidence="7">
    <location>
        <begin position="20"/>
        <end position="43"/>
    </location>
</feature>
<keyword evidence="5 7" id="KW-0472">Membrane</keyword>